<accession>A0A1I4Q8A6</accession>
<evidence type="ECO:0000313" key="2">
    <source>
        <dbReference type="Proteomes" id="UP000199470"/>
    </source>
</evidence>
<keyword evidence="2" id="KW-1185">Reference proteome</keyword>
<dbReference type="EMBL" id="FOTW01000018">
    <property type="protein sequence ID" value="SFM36321.1"/>
    <property type="molecule type" value="Genomic_DNA"/>
</dbReference>
<dbReference type="RefSeq" id="WP_093389293.1">
    <property type="nucleotide sequence ID" value="NZ_FOTW01000018.1"/>
</dbReference>
<proteinExistence type="predicted"/>
<dbReference type="AlphaFoldDB" id="A0A1I4Q8A6"/>
<dbReference type="OrthoDB" id="8781184at2"/>
<dbReference type="STRING" id="758825.SAMN02982985_03817"/>
<gene>
    <name evidence="1" type="ORF">SAMN02982985_03817</name>
</gene>
<name>A0A1I4Q8A6_9BURK</name>
<protein>
    <submittedName>
        <fullName evidence="1">Uncharacterized protein</fullName>
    </submittedName>
</protein>
<sequence length="123" mass="13596">MTMTIRFDTLKYAKRLEVAGIAPSHAEAYAHALSDALTNTVVAPGDLILLKADVTHCIEAVKQELTDSIEQALQKLIASLELSRQKLALGSELDRQELTTSIQLFSQEARAKFEFARQKLIAL</sequence>
<organism evidence="1 2">
    <name type="scientific">Rugamonas rubra</name>
    <dbReference type="NCBI Taxonomy" id="758825"/>
    <lineage>
        <taxon>Bacteria</taxon>
        <taxon>Pseudomonadati</taxon>
        <taxon>Pseudomonadota</taxon>
        <taxon>Betaproteobacteria</taxon>
        <taxon>Burkholderiales</taxon>
        <taxon>Oxalobacteraceae</taxon>
        <taxon>Telluria group</taxon>
        <taxon>Rugamonas</taxon>
    </lineage>
</organism>
<reference evidence="1 2" key="1">
    <citation type="submission" date="2016-10" db="EMBL/GenBank/DDBJ databases">
        <authorList>
            <person name="de Groot N.N."/>
        </authorList>
    </citation>
    <scope>NUCLEOTIDE SEQUENCE [LARGE SCALE GENOMIC DNA]</scope>
    <source>
        <strain evidence="1 2">ATCC 43154</strain>
    </source>
</reference>
<dbReference type="Proteomes" id="UP000199470">
    <property type="component" value="Unassembled WGS sequence"/>
</dbReference>
<evidence type="ECO:0000313" key="1">
    <source>
        <dbReference type="EMBL" id="SFM36321.1"/>
    </source>
</evidence>